<dbReference type="Proteomes" id="UP000752292">
    <property type="component" value="Unassembled WGS sequence"/>
</dbReference>
<dbReference type="Gene3D" id="3.40.630.10">
    <property type="entry name" value="Zn peptidases"/>
    <property type="match status" value="1"/>
</dbReference>
<dbReference type="EMBL" id="JACQRX010000117">
    <property type="protein sequence ID" value="MBI4251327.1"/>
    <property type="molecule type" value="Genomic_DNA"/>
</dbReference>
<sequence length="90" mass="10318">MDAQRAIRQIERDFEDHHVERLLQYIRQPSVSALNWGNQEMSGMLAEEIREYGGEAEVVQTEEFPVVFGLIDEGAPRTLLFHGLYDVTPA</sequence>
<evidence type="ECO:0000313" key="1">
    <source>
        <dbReference type="EMBL" id="MBI4251327.1"/>
    </source>
</evidence>
<gene>
    <name evidence="1" type="ORF">HY618_02620</name>
</gene>
<dbReference type="SUPFAM" id="SSF53187">
    <property type="entry name" value="Zn-dependent exopeptidases"/>
    <property type="match status" value="1"/>
</dbReference>
<reference evidence="1" key="1">
    <citation type="submission" date="2020-07" db="EMBL/GenBank/DDBJ databases">
        <title>Huge and variable diversity of episymbiotic CPR bacteria and DPANN archaea in groundwater ecosystems.</title>
        <authorList>
            <person name="He C.Y."/>
            <person name="Keren R."/>
            <person name="Whittaker M."/>
            <person name="Farag I.F."/>
            <person name="Doudna J."/>
            <person name="Cate J.H.D."/>
            <person name="Banfield J.F."/>
        </authorList>
    </citation>
    <scope>NUCLEOTIDE SEQUENCE</scope>
    <source>
        <strain evidence="1">NC_groundwater_1370_Ag_S-0.2um_69_93</strain>
    </source>
</reference>
<dbReference type="AlphaFoldDB" id="A0A932ZW68"/>
<evidence type="ECO:0000313" key="2">
    <source>
        <dbReference type="Proteomes" id="UP000752292"/>
    </source>
</evidence>
<feature type="non-terminal residue" evidence="1">
    <location>
        <position position="90"/>
    </location>
</feature>
<name>A0A932ZW68_UNCTE</name>
<comment type="caution">
    <text evidence="1">The sequence shown here is derived from an EMBL/GenBank/DDBJ whole genome shotgun (WGS) entry which is preliminary data.</text>
</comment>
<organism evidence="1 2">
    <name type="scientific">Tectimicrobiota bacterium</name>
    <dbReference type="NCBI Taxonomy" id="2528274"/>
    <lineage>
        <taxon>Bacteria</taxon>
        <taxon>Pseudomonadati</taxon>
        <taxon>Nitrospinota/Tectimicrobiota group</taxon>
        <taxon>Candidatus Tectimicrobiota</taxon>
    </lineage>
</organism>
<accession>A0A932ZW68</accession>
<proteinExistence type="predicted"/>
<protein>
    <submittedName>
        <fullName evidence="1">Uncharacterized protein</fullName>
    </submittedName>
</protein>